<evidence type="ECO:0000313" key="3">
    <source>
        <dbReference type="Proteomes" id="UP000743370"/>
    </source>
</evidence>
<dbReference type="Proteomes" id="UP000743370">
    <property type="component" value="Unassembled WGS sequence"/>
</dbReference>
<evidence type="ECO:0000313" key="2">
    <source>
        <dbReference type="EMBL" id="KAG2407809.1"/>
    </source>
</evidence>
<proteinExistence type="predicted"/>
<feature type="region of interest" description="Disordered" evidence="1">
    <location>
        <begin position="1"/>
        <end position="59"/>
    </location>
</feature>
<sequence length="169" mass="18352">MARHGPPPPAENHASQLGQVSVRGPSRQRHRGGVRQRAKPPSPQGFRRDLVPVPLRASKRRVFVNHERGLGGSGSRAVCVAAEYSEQPREGSRNKRERESRIPSVARIGGCEKTGGVKEKMLELCACTMVWNQARPMREKTKTLKLEGSSDIAAIIASSPSNTSAGPVE</sequence>
<dbReference type="AlphaFoldDB" id="A0A8T0L7A2"/>
<organism evidence="2 3">
    <name type="scientific">Phaseolus angularis</name>
    <name type="common">Azuki bean</name>
    <name type="synonym">Vigna angularis</name>
    <dbReference type="NCBI Taxonomy" id="3914"/>
    <lineage>
        <taxon>Eukaryota</taxon>
        <taxon>Viridiplantae</taxon>
        <taxon>Streptophyta</taxon>
        <taxon>Embryophyta</taxon>
        <taxon>Tracheophyta</taxon>
        <taxon>Spermatophyta</taxon>
        <taxon>Magnoliopsida</taxon>
        <taxon>eudicotyledons</taxon>
        <taxon>Gunneridae</taxon>
        <taxon>Pentapetalae</taxon>
        <taxon>rosids</taxon>
        <taxon>fabids</taxon>
        <taxon>Fabales</taxon>
        <taxon>Fabaceae</taxon>
        <taxon>Papilionoideae</taxon>
        <taxon>50 kb inversion clade</taxon>
        <taxon>NPAAA clade</taxon>
        <taxon>indigoferoid/millettioid clade</taxon>
        <taxon>Phaseoleae</taxon>
        <taxon>Vigna</taxon>
    </lineage>
</organism>
<protein>
    <submittedName>
        <fullName evidence="2">Uncharacterized protein</fullName>
    </submittedName>
</protein>
<feature type="compositionally biased region" description="Pro residues" evidence="1">
    <location>
        <begin position="1"/>
        <end position="10"/>
    </location>
</feature>
<comment type="caution">
    <text evidence="2">The sequence shown here is derived from an EMBL/GenBank/DDBJ whole genome shotgun (WGS) entry which is preliminary data.</text>
</comment>
<evidence type="ECO:0000256" key="1">
    <source>
        <dbReference type="SAM" id="MobiDB-lite"/>
    </source>
</evidence>
<name>A0A8T0L7A2_PHAAN</name>
<dbReference type="EMBL" id="JABFOF010000001">
    <property type="protein sequence ID" value="KAG2407809.1"/>
    <property type="molecule type" value="Genomic_DNA"/>
</dbReference>
<feature type="compositionally biased region" description="Basic residues" evidence="1">
    <location>
        <begin position="26"/>
        <end position="38"/>
    </location>
</feature>
<gene>
    <name evidence="2" type="ORF">HKW66_Vig0026310</name>
</gene>
<reference evidence="2 3" key="1">
    <citation type="submission" date="2020-05" db="EMBL/GenBank/DDBJ databases">
        <title>Vigna angularis (adzuki bean) Var. LongXiaoDou No. 4 denovo assembly.</title>
        <authorList>
            <person name="Xiang H."/>
        </authorList>
    </citation>
    <scope>NUCLEOTIDE SEQUENCE [LARGE SCALE GENOMIC DNA]</scope>
    <source>
        <tissue evidence="2">Leaf</tissue>
    </source>
</reference>
<accession>A0A8T0L7A2</accession>